<feature type="compositionally biased region" description="Polar residues" evidence="3">
    <location>
        <begin position="168"/>
        <end position="178"/>
    </location>
</feature>
<dbReference type="InterPro" id="IPR036770">
    <property type="entry name" value="Ankyrin_rpt-contain_sf"/>
</dbReference>
<dbReference type="SUPFAM" id="SSF48403">
    <property type="entry name" value="Ankyrin repeat"/>
    <property type="match status" value="1"/>
</dbReference>
<dbReference type="PANTHER" id="PTHR38166:SF1">
    <property type="entry name" value="C2H2-TYPE DOMAIN-CONTAINING PROTEIN"/>
    <property type="match status" value="1"/>
</dbReference>
<name>A0A6G1JHE7_9PLEO</name>
<feature type="region of interest" description="Disordered" evidence="3">
    <location>
        <begin position="138"/>
        <end position="184"/>
    </location>
</feature>
<keyword evidence="1" id="KW-0040">ANK repeat</keyword>
<evidence type="ECO:0000259" key="4">
    <source>
        <dbReference type="PROSITE" id="PS50157"/>
    </source>
</evidence>
<dbReference type="Pfam" id="PF12796">
    <property type="entry name" value="Ank_2"/>
    <property type="match status" value="1"/>
</dbReference>
<proteinExistence type="predicted"/>
<organism evidence="5 6">
    <name type="scientific">Lentithecium fluviatile CBS 122367</name>
    <dbReference type="NCBI Taxonomy" id="1168545"/>
    <lineage>
        <taxon>Eukaryota</taxon>
        <taxon>Fungi</taxon>
        <taxon>Dikarya</taxon>
        <taxon>Ascomycota</taxon>
        <taxon>Pezizomycotina</taxon>
        <taxon>Dothideomycetes</taxon>
        <taxon>Pleosporomycetidae</taxon>
        <taxon>Pleosporales</taxon>
        <taxon>Massarineae</taxon>
        <taxon>Lentitheciaceae</taxon>
        <taxon>Lentithecium</taxon>
    </lineage>
</organism>
<dbReference type="Gene3D" id="3.30.160.60">
    <property type="entry name" value="Classic Zinc Finger"/>
    <property type="match status" value="1"/>
</dbReference>
<feature type="compositionally biased region" description="Polar residues" evidence="3">
    <location>
        <begin position="1"/>
        <end position="20"/>
    </location>
</feature>
<dbReference type="Proteomes" id="UP000799291">
    <property type="component" value="Unassembled WGS sequence"/>
</dbReference>
<accession>A0A6G1JHE7</accession>
<dbReference type="InterPro" id="IPR013087">
    <property type="entry name" value="Znf_C2H2_type"/>
</dbReference>
<keyword evidence="2" id="KW-0862">Zinc</keyword>
<dbReference type="PANTHER" id="PTHR38166">
    <property type="entry name" value="C2H2-TYPE DOMAIN-CONTAINING PROTEIN-RELATED"/>
    <property type="match status" value="1"/>
</dbReference>
<gene>
    <name evidence="5" type="ORF">K458DRAFT_384295</name>
</gene>
<dbReference type="OrthoDB" id="341259at2759"/>
<sequence>MASSPPHQSDLTTNTGTEAGSHNRGNRFACPFYKRDPIQHPRCSKALLTKMSYVKQHLLRNHRMPPYCKLCGEEFHHEDELLTHVREESCQGPILGRPRGMSRSQELALHKRSDQKLRADEQWYEVFRLLFPGEQLPHSPYAPDMSNPTQELPHTPAERQPGGRSALPTCSSPTQSLLPSDMARQNPPVAIQGAFIPQSGDKLQRESERQAWCQNKSNNTLDIPNGYLNEFKHDNSRTPLSWAAEKGSETVVRLLLEKGADMESQDNNGRTPLSWAVGKGSEA</sequence>
<feature type="non-terminal residue" evidence="5">
    <location>
        <position position="283"/>
    </location>
</feature>
<keyword evidence="2" id="KW-0863">Zinc-finger</keyword>
<feature type="region of interest" description="Disordered" evidence="3">
    <location>
        <begin position="1"/>
        <end position="23"/>
    </location>
</feature>
<reference evidence="5" key="1">
    <citation type="journal article" date="2020" name="Stud. Mycol.">
        <title>101 Dothideomycetes genomes: a test case for predicting lifestyles and emergence of pathogens.</title>
        <authorList>
            <person name="Haridas S."/>
            <person name="Albert R."/>
            <person name="Binder M."/>
            <person name="Bloem J."/>
            <person name="Labutti K."/>
            <person name="Salamov A."/>
            <person name="Andreopoulos B."/>
            <person name="Baker S."/>
            <person name="Barry K."/>
            <person name="Bills G."/>
            <person name="Bluhm B."/>
            <person name="Cannon C."/>
            <person name="Castanera R."/>
            <person name="Culley D."/>
            <person name="Daum C."/>
            <person name="Ezra D."/>
            <person name="Gonzalez J."/>
            <person name="Henrissat B."/>
            <person name="Kuo A."/>
            <person name="Liang C."/>
            <person name="Lipzen A."/>
            <person name="Lutzoni F."/>
            <person name="Magnuson J."/>
            <person name="Mondo S."/>
            <person name="Nolan M."/>
            <person name="Ohm R."/>
            <person name="Pangilinan J."/>
            <person name="Park H.-J."/>
            <person name="Ramirez L."/>
            <person name="Alfaro M."/>
            <person name="Sun H."/>
            <person name="Tritt A."/>
            <person name="Yoshinaga Y."/>
            <person name="Zwiers L.-H."/>
            <person name="Turgeon B."/>
            <person name="Goodwin S."/>
            <person name="Spatafora J."/>
            <person name="Crous P."/>
            <person name="Grigoriev I."/>
        </authorList>
    </citation>
    <scope>NUCLEOTIDE SEQUENCE</scope>
    <source>
        <strain evidence="5">CBS 122367</strain>
    </source>
</reference>
<dbReference type="SMART" id="SM00248">
    <property type="entry name" value="ANK"/>
    <property type="match status" value="1"/>
</dbReference>
<evidence type="ECO:0000256" key="3">
    <source>
        <dbReference type="SAM" id="MobiDB-lite"/>
    </source>
</evidence>
<protein>
    <recommendedName>
        <fullName evidence="4">C2H2-type domain-containing protein</fullName>
    </recommendedName>
</protein>
<dbReference type="PROSITE" id="PS50297">
    <property type="entry name" value="ANK_REP_REGION"/>
    <property type="match status" value="1"/>
</dbReference>
<evidence type="ECO:0000256" key="1">
    <source>
        <dbReference type="PROSITE-ProRule" id="PRU00023"/>
    </source>
</evidence>
<dbReference type="PROSITE" id="PS50157">
    <property type="entry name" value="ZINC_FINGER_C2H2_2"/>
    <property type="match status" value="1"/>
</dbReference>
<dbReference type="AlphaFoldDB" id="A0A6G1JHE7"/>
<dbReference type="PROSITE" id="PS50088">
    <property type="entry name" value="ANK_REPEAT"/>
    <property type="match status" value="1"/>
</dbReference>
<feature type="domain" description="C2H2-type" evidence="4">
    <location>
        <begin position="66"/>
        <end position="93"/>
    </location>
</feature>
<feature type="region of interest" description="Disordered" evidence="3">
    <location>
        <begin position="261"/>
        <end position="283"/>
    </location>
</feature>
<feature type="repeat" description="ANK" evidence="1">
    <location>
        <begin position="235"/>
        <end position="267"/>
    </location>
</feature>
<keyword evidence="6" id="KW-1185">Reference proteome</keyword>
<dbReference type="InterPro" id="IPR002110">
    <property type="entry name" value="Ankyrin_rpt"/>
</dbReference>
<dbReference type="Gene3D" id="1.25.40.20">
    <property type="entry name" value="Ankyrin repeat-containing domain"/>
    <property type="match status" value="1"/>
</dbReference>
<evidence type="ECO:0000256" key="2">
    <source>
        <dbReference type="PROSITE-ProRule" id="PRU00042"/>
    </source>
</evidence>
<keyword evidence="2" id="KW-0479">Metal-binding</keyword>
<dbReference type="EMBL" id="MU005572">
    <property type="protein sequence ID" value="KAF2689661.1"/>
    <property type="molecule type" value="Genomic_DNA"/>
</dbReference>
<dbReference type="GO" id="GO:0008270">
    <property type="term" value="F:zinc ion binding"/>
    <property type="evidence" value="ECO:0007669"/>
    <property type="project" value="UniProtKB-KW"/>
</dbReference>
<evidence type="ECO:0000313" key="6">
    <source>
        <dbReference type="Proteomes" id="UP000799291"/>
    </source>
</evidence>
<evidence type="ECO:0000313" key="5">
    <source>
        <dbReference type="EMBL" id="KAF2689661.1"/>
    </source>
</evidence>